<comment type="pathway">
    <text evidence="1 6">Pyrimidine metabolism; UMP biosynthesis via de novo pathway; UMP from orotate: step 1/2.</text>
</comment>
<comment type="catalytic activity">
    <reaction evidence="6">
        <text>orotidine 5'-phosphate + diphosphate = orotate + 5-phospho-alpha-D-ribose 1-diphosphate</text>
        <dbReference type="Rhea" id="RHEA:10380"/>
        <dbReference type="ChEBI" id="CHEBI:30839"/>
        <dbReference type="ChEBI" id="CHEBI:33019"/>
        <dbReference type="ChEBI" id="CHEBI:57538"/>
        <dbReference type="ChEBI" id="CHEBI:58017"/>
        <dbReference type="EC" id="2.4.2.10"/>
    </reaction>
</comment>
<evidence type="ECO:0000256" key="5">
    <source>
        <dbReference type="ARBA" id="ARBA00022975"/>
    </source>
</evidence>
<feature type="binding site" evidence="6">
    <location>
        <position position="157"/>
    </location>
    <ligand>
        <name>orotate</name>
        <dbReference type="ChEBI" id="CHEBI:30839"/>
    </ligand>
</feature>
<evidence type="ECO:0000256" key="3">
    <source>
        <dbReference type="ARBA" id="ARBA00022676"/>
    </source>
</evidence>
<keyword evidence="6" id="KW-0460">Magnesium</keyword>
<comment type="cofactor">
    <cofactor evidence="6">
        <name>Mg(2+)</name>
        <dbReference type="ChEBI" id="CHEBI:18420"/>
    </cofactor>
</comment>
<gene>
    <name evidence="6" type="primary">pyrE</name>
    <name evidence="8" type="ORF">AKJ47_01620</name>
</gene>
<dbReference type="Proteomes" id="UP000070405">
    <property type="component" value="Unassembled WGS sequence"/>
</dbReference>
<dbReference type="GO" id="GO:0019856">
    <property type="term" value="P:pyrimidine nucleobase biosynthetic process"/>
    <property type="evidence" value="ECO:0007669"/>
    <property type="project" value="TreeGrafter"/>
</dbReference>
<keyword evidence="9" id="KW-1185">Reference proteome</keyword>
<evidence type="ECO:0000259" key="7">
    <source>
        <dbReference type="Pfam" id="PF00156"/>
    </source>
</evidence>
<proteinExistence type="inferred from homology"/>
<sequence>MNSSNEELRREVALCLHEVGGIQFGEFTLTSGESSPYYIDMRVVPSHPDLFDKFCELCAGMIQRKISRPIDKLAGVPTSGLPFSALVSHKLQLPMIFVRKGRKPHGRKKAVEGVLKKGDRVVAIDDVTTTGGSLKNAIEKIRMMGGIVEHVAVFVDREEGAREYLEKNSVQLHPCLKISELAKHLHESSALSKEGYSQIVAHLEGT</sequence>
<accession>A0A133VBJ3</accession>
<dbReference type="GO" id="GO:0000287">
    <property type="term" value="F:magnesium ion binding"/>
    <property type="evidence" value="ECO:0007669"/>
    <property type="project" value="UniProtKB-UniRule"/>
</dbReference>
<feature type="binding site" evidence="6">
    <location>
        <position position="105"/>
    </location>
    <ligand>
        <name>5-phospho-alpha-D-ribose 1-diphosphate</name>
        <dbReference type="ChEBI" id="CHEBI:58017"/>
        <note>ligand shared between dimeric partners</note>
    </ligand>
</feature>
<keyword evidence="4 6" id="KW-0808">Transferase</keyword>
<feature type="binding site" description="in other chain" evidence="6">
    <location>
        <begin position="125"/>
        <end position="133"/>
    </location>
    <ligand>
        <name>5-phospho-alpha-D-ribose 1-diphosphate</name>
        <dbReference type="ChEBI" id="CHEBI:58017"/>
        <note>ligand shared between dimeric partners</note>
    </ligand>
</feature>
<keyword evidence="5 6" id="KW-0665">Pyrimidine biosynthesis</keyword>
<dbReference type="PANTHER" id="PTHR19278:SF9">
    <property type="entry name" value="URIDINE 5'-MONOPHOSPHATE SYNTHASE"/>
    <property type="match status" value="1"/>
</dbReference>
<dbReference type="EMBL" id="LHYA01000014">
    <property type="protein sequence ID" value="KXB03821.1"/>
    <property type="molecule type" value="Genomic_DNA"/>
</dbReference>
<dbReference type="SUPFAM" id="SSF53271">
    <property type="entry name" value="PRTase-like"/>
    <property type="match status" value="1"/>
</dbReference>
<dbReference type="InterPro" id="IPR000836">
    <property type="entry name" value="PRTase_dom"/>
</dbReference>
<evidence type="ECO:0000256" key="2">
    <source>
        <dbReference type="ARBA" id="ARBA00011971"/>
    </source>
</evidence>
<evidence type="ECO:0000313" key="9">
    <source>
        <dbReference type="Proteomes" id="UP000070405"/>
    </source>
</evidence>
<keyword evidence="3 6" id="KW-0328">Glycosyltransferase</keyword>
<feature type="binding site" description="in other chain" evidence="6">
    <location>
        <position position="100"/>
    </location>
    <ligand>
        <name>5-phospho-alpha-D-ribose 1-diphosphate</name>
        <dbReference type="ChEBI" id="CHEBI:58017"/>
        <note>ligand shared between dimeric partners</note>
    </ligand>
</feature>
<dbReference type="PANTHER" id="PTHR19278">
    <property type="entry name" value="OROTATE PHOSPHORIBOSYLTRANSFERASE"/>
    <property type="match status" value="1"/>
</dbReference>
<comment type="caution">
    <text evidence="8">The sequence shown here is derived from an EMBL/GenBank/DDBJ whole genome shotgun (WGS) entry which is preliminary data.</text>
</comment>
<comment type="function">
    <text evidence="6">Catalyzes the transfer of a ribosyl phosphate group from 5-phosphoribose 1-diphosphate to orotate, leading to the formation of orotidine monophosphate (OMP).</text>
</comment>
<dbReference type="Pfam" id="PF00156">
    <property type="entry name" value="Pribosyltran"/>
    <property type="match status" value="1"/>
</dbReference>
<dbReference type="GO" id="GO:0004588">
    <property type="term" value="F:orotate phosphoribosyltransferase activity"/>
    <property type="evidence" value="ECO:0007669"/>
    <property type="project" value="UniProtKB-UniRule"/>
</dbReference>
<comment type="subunit">
    <text evidence="6">Homodimer.</text>
</comment>
<name>A0A133VBJ3_9EURY</name>
<feature type="binding site" evidence="6">
    <location>
        <position position="103"/>
    </location>
    <ligand>
        <name>5-phospho-alpha-D-ribose 1-diphosphate</name>
        <dbReference type="ChEBI" id="CHEBI:58017"/>
        <note>ligand shared between dimeric partners</note>
    </ligand>
</feature>
<evidence type="ECO:0000256" key="4">
    <source>
        <dbReference type="ARBA" id="ARBA00022679"/>
    </source>
</evidence>
<comment type="similarity">
    <text evidence="6">Belongs to the purine/pyrimidine phosphoribosyltransferase family. PyrE subfamily.</text>
</comment>
<dbReference type="NCBIfam" id="TIGR00336">
    <property type="entry name" value="pyrE"/>
    <property type="match status" value="1"/>
</dbReference>
<dbReference type="CDD" id="cd06223">
    <property type="entry name" value="PRTases_typeI"/>
    <property type="match status" value="1"/>
</dbReference>
<feature type="domain" description="Phosphoribosyltransferase" evidence="7">
    <location>
        <begin position="57"/>
        <end position="163"/>
    </location>
</feature>
<dbReference type="EC" id="2.4.2.10" evidence="2 6"/>
<dbReference type="AlphaFoldDB" id="A0A133VBJ3"/>
<feature type="binding site" evidence="6">
    <location>
        <position position="99"/>
    </location>
    <ligand>
        <name>5-phospho-alpha-D-ribose 1-diphosphate</name>
        <dbReference type="ChEBI" id="CHEBI:58017"/>
        <note>ligand shared between dimeric partners</note>
    </ligand>
</feature>
<evidence type="ECO:0000256" key="1">
    <source>
        <dbReference type="ARBA" id="ARBA00004889"/>
    </source>
</evidence>
<reference evidence="8 9" key="1">
    <citation type="journal article" date="2016" name="Sci. Rep.">
        <title>Metabolic traits of an uncultured archaeal lineage -MSBL1- from brine pools of the Red Sea.</title>
        <authorList>
            <person name="Mwirichia R."/>
            <person name="Alam I."/>
            <person name="Rashid M."/>
            <person name="Vinu M."/>
            <person name="Ba-Alawi W."/>
            <person name="Anthony Kamau A."/>
            <person name="Kamanda Ngugi D."/>
            <person name="Goker M."/>
            <person name="Klenk H.P."/>
            <person name="Bajic V."/>
            <person name="Stingl U."/>
        </authorList>
    </citation>
    <scope>NUCLEOTIDE SEQUENCE [LARGE SCALE GENOMIC DNA]</scope>
    <source>
        <strain evidence="8">SCGC-AAA261G05</strain>
    </source>
</reference>
<dbReference type="InterPro" id="IPR023031">
    <property type="entry name" value="OPRT"/>
</dbReference>
<evidence type="ECO:0000313" key="8">
    <source>
        <dbReference type="EMBL" id="KXB03821.1"/>
    </source>
</evidence>
<dbReference type="InterPro" id="IPR004467">
    <property type="entry name" value="Or_phspho_trans_dom"/>
</dbReference>
<protein>
    <recommendedName>
        <fullName evidence="2 6">Orotate phosphoribosyltransferase</fullName>
        <shortName evidence="6">OPRT</shortName>
        <shortName evidence="6">OPRTase</shortName>
        <ecNumber evidence="2 6">2.4.2.10</ecNumber>
    </recommendedName>
</protein>
<organism evidence="8 9">
    <name type="scientific">candidate division MSBL1 archaeon SCGC-AAA261G05</name>
    <dbReference type="NCBI Taxonomy" id="1698276"/>
    <lineage>
        <taxon>Archaea</taxon>
        <taxon>Methanobacteriati</taxon>
        <taxon>Methanobacteriota</taxon>
        <taxon>candidate division MSBL1</taxon>
    </lineage>
</organism>
<feature type="binding site" evidence="6">
    <location>
        <position position="129"/>
    </location>
    <ligand>
        <name>orotate</name>
        <dbReference type="ChEBI" id="CHEBI:30839"/>
    </ligand>
</feature>
<dbReference type="Gene3D" id="3.40.50.2020">
    <property type="match status" value="1"/>
</dbReference>
<dbReference type="InterPro" id="IPR029057">
    <property type="entry name" value="PRTase-like"/>
</dbReference>
<dbReference type="PATRIC" id="fig|1698276.3.peg.141"/>
<dbReference type="HAMAP" id="MF_01208">
    <property type="entry name" value="PyrE"/>
    <property type="match status" value="1"/>
</dbReference>
<dbReference type="UniPathway" id="UPA00070">
    <property type="reaction ID" value="UER00119"/>
</dbReference>
<dbReference type="GO" id="GO:0044205">
    <property type="term" value="P:'de novo' UMP biosynthetic process"/>
    <property type="evidence" value="ECO:0007669"/>
    <property type="project" value="UniProtKB-UniRule"/>
</dbReference>
<evidence type="ECO:0000256" key="6">
    <source>
        <dbReference type="HAMAP-Rule" id="MF_01208"/>
    </source>
</evidence>